<dbReference type="Proteomes" id="UP000790377">
    <property type="component" value="Unassembled WGS sequence"/>
</dbReference>
<proteinExistence type="predicted"/>
<gene>
    <name evidence="1" type="ORF">BJ138DRAFT_1012710</name>
</gene>
<reference evidence="1" key="1">
    <citation type="journal article" date="2021" name="New Phytol.">
        <title>Evolutionary innovations through gain and loss of genes in the ectomycorrhizal Boletales.</title>
        <authorList>
            <person name="Wu G."/>
            <person name="Miyauchi S."/>
            <person name="Morin E."/>
            <person name="Kuo A."/>
            <person name="Drula E."/>
            <person name="Varga T."/>
            <person name="Kohler A."/>
            <person name="Feng B."/>
            <person name="Cao Y."/>
            <person name="Lipzen A."/>
            <person name="Daum C."/>
            <person name="Hundley H."/>
            <person name="Pangilinan J."/>
            <person name="Johnson J."/>
            <person name="Barry K."/>
            <person name="LaButti K."/>
            <person name="Ng V."/>
            <person name="Ahrendt S."/>
            <person name="Min B."/>
            <person name="Choi I.G."/>
            <person name="Park H."/>
            <person name="Plett J.M."/>
            <person name="Magnuson J."/>
            <person name="Spatafora J.W."/>
            <person name="Nagy L.G."/>
            <person name="Henrissat B."/>
            <person name="Grigoriev I.V."/>
            <person name="Yang Z.L."/>
            <person name="Xu J."/>
            <person name="Martin F.M."/>
        </authorList>
    </citation>
    <scope>NUCLEOTIDE SEQUENCE</scope>
    <source>
        <strain evidence="1">ATCC 28755</strain>
    </source>
</reference>
<feature type="non-terminal residue" evidence="1">
    <location>
        <position position="1"/>
    </location>
</feature>
<sequence length="438" mass="48625">TDFVSLNPDNGSWNVIRSEFDELLLRYASNCGAIVAEETRVTDIIFSPGTQRPVAASWKTCSGTEGRIEFNYLVDASGKNGIMSTKYLGNRRFNENLNNVACWGYWEGTASYMPGTARENAIWVEALDDETGWAWFIPLHDGSTSVGIVMNKDESTRKKTSSRKSAGISGYSLQDHYLEELRRAPGVIKLIGEARLRDRGFSKAIKSASDYSYSATSYSGDHFRLAGDAGAFIDPFFSSGVHLAFTGGLSAALTIAASIRGEVQEEKARKWHNSKVGTAYTRFLVVVLGTYKQMRNQSQPVMSDIDEDNFDRAFDLIRPVIQGTADVGKTLTEDELQKTMDFCRHLFAPTDPEMYETVGARLDPNLLSTTGRVLTESEVDLLVGSHDDDARHVLHEVNARKPIHIMYSPIDDFQGEVHFGFKAVLERGRLGLAIQQSQ</sequence>
<protein>
    <submittedName>
        <fullName evidence="1">Halogenase</fullName>
    </submittedName>
</protein>
<organism evidence="1 2">
    <name type="scientific">Hygrophoropsis aurantiaca</name>
    <dbReference type="NCBI Taxonomy" id="72124"/>
    <lineage>
        <taxon>Eukaryota</taxon>
        <taxon>Fungi</taxon>
        <taxon>Dikarya</taxon>
        <taxon>Basidiomycota</taxon>
        <taxon>Agaricomycotina</taxon>
        <taxon>Agaricomycetes</taxon>
        <taxon>Agaricomycetidae</taxon>
        <taxon>Boletales</taxon>
        <taxon>Coniophorineae</taxon>
        <taxon>Hygrophoropsidaceae</taxon>
        <taxon>Hygrophoropsis</taxon>
    </lineage>
</organism>
<comment type="caution">
    <text evidence="1">The sequence shown here is derived from an EMBL/GenBank/DDBJ whole genome shotgun (WGS) entry which is preliminary data.</text>
</comment>
<name>A0ACB8A507_9AGAM</name>
<accession>A0ACB8A507</accession>
<evidence type="ECO:0000313" key="1">
    <source>
        <dbReference type="EMBL" id="KAH7908475.1"/>
    </source>
</evidence>
<dbReference type="EMBL" id="MU267819">
    <property type="protein sequence ID" value="KAH7908475.1"/>
    <property type="molecule type" value="Genomic_DNA"/>
</dbReference>
<keyword evidence="2" id="KW-1185">Reference proteome</keyword>
<evidence type="ECO:0000313" key="2">
    <source>
        <dbReference type="Proteomes" id="UP000790377"/>
    </source>
</evidence>